<organism evidence="1 2">
    <name type="scientific">Herbiconiux flava</name>
    <dbReference type="NCBI Taxonomy" id="881268"/>
    <lineage>
        <taxon>Bacteria</taxon>
        <taxon>Bacillati</taxon>
        <taxon>Actinomycetota</taxon>
        <taxon>Actinomycetes</taxon>
        <taxon>Micrococcales</taxon>
        <taxon>Microbacteriaceae</taxon>
        <taxon>Herbiconiux</taxon>
    </lineage>
</organism>
<reference evidence="1 2" key="1">
    <citation type="submission" date="2020-07" db="EMBL/GenBank/DDBJ databases">
        <title>Sequencing the genomes of 1000 actinobacteria strains.</title>
        <authorList>
            <person name="Klenk H.-P."/>
        </authorList>
    </citation>
    <scope>NUCLEOTIDE SEQUENCE [LARGE SCALE GENOMIC DNA]</scope>
    <source>
        <strain evidence="1 2">DSM 26474</strain>
    </source>
</reference>
<name>A0A852SP47_9MICO</name>
<evidence type="ECO:0000313" key="1">
    <source>
        <dbReference type="EMBL" id="NYD70574.1"/>
    </source>
</evidence>
<dbReference type="RefSeq" id="WP_179547679.1">
    <property type="nucleotide sequence ID" value="NZ_BSEW01000001.1"/>
</dbReference>
<accession>A0A852SP47</accession>
<dbReference type="EMBL" id="JACCBM010000001">
    <property type="protein sequence ID" value="NYD70574.1"/>
    <property type="molecule type" value="Genomic_DNA"/>
</dbReference>
<proteinExistence type="predicted"/>
<gene>
    <name evidence="1" type="ORF">BJ984_001732</name>
</gene>
<dbReference type="Proteomes" id="UP000549913">
    <property type="component" value="Unassembled WGS sequence"/>
</dbReference>
<protein>
    <submittedName>
        <fullName evidence="1">Uncharacterized protein</fullName>
    </submittedName>
</protein>
<dbReference type="AlphaFoldDB" id="A0A852SP47"/>
<sequence>MVSYLQNLLLEVDAIEEQYVAIAGSTPIGDVNLNEGGYGTVLIVGTPVWGRAPSTAPEEVARSQCLSAFSDWFIRYRLLFPDRLPRVMTTLRESTKPLATALGVSSVRRALDTPGEVEAAQ</sequence>
<evidence type="ECO:0000313" key="2">
    <source>
        <dbReference type="Proteomes" id="UP000549913"/>
    </source>
</evidence>
<keyword evidence="2" id="KW-1185">Reference proteome</keyword>
<comment type="caution">
    <text evidence="1">The sequence shown here is derived from an EMBL/GenBank/DDBJ whole genome shotgun (WGS) entry which is preliminary data.</text>
</comment>